<organism evidence="2 3">
    <name type="scientific">Macleaya cordata</name>
    <name type="common">Five-seeded plume-poppy</name>
    <name type="synonym">Bocconia cordata</name>
    <dbReference type="NCBI Taxonomy" id="56857"/>
    <lineage>
        <taxon>Eukaryota</taxon>
        <taxon>Viridiplantae</taxon>
        <taxon>Streptophyta</taxon>
        <taxon>Embryophyta</taxon>
        <taxon>Tracheophyta</taxon>
        <taxon>Spermatophyta</taxon>
        <taxon>Magnoliopsida</taxon>
        <taxon>Ranunculales</taxon>
        <taxon>Papaveraceae</taxon>
        <taxon>Papaveroideae</taxon>
        <taxon>Macleaya</taxon>
    </lineage>
</organism>
<evidence type="ECO:0000313" key="2">
    <source>
        <dbReference type="EMBL" id="OVA20760.1"/>
    </source>
</evidence>
<evidence type="ECO:0000256" key="1">
    <source>
        <dbReference type="ARBA" id="ARBA00022679"/>
    </source>
</evidence>
<reference evidence="2 3" key="1">
    <citation type="journal article" date="2017" name="Mol. Plant">
        <title>The Genome of Medicinal Plant Macleaya cordata Provides New Insights into Benzylisoquinoline Alkaloids Metabolism.</title>
        <authorList>
            <person name="Liu X."/>
            <person name="Liu Y."/>
            <person name="Huang P."/>
            <person name="Ma Y."/>
            <person name="Qing Z."/>
            <person name="Tang Q."/>
            <person name="Cao H."/>
            <person name="Cheng P."/>
            <person name="Zheng Y."/>
            <person name="Yuan Z."/>
            <person name="Zhou Y."/>
            <person name="Liu J."/>
            <person name="Tang Z."/>
            <person name="Zhuo Y."/>
            <person name="Zhang Y."/>
            <person name="Yu L."/>
            <person name="Huang J."/>
            <person name="Yang P."/>
            <person name="Peng Q."/>
            <person name="Zhang J."/>
            <person name="Jiang W."/>
            <person name="Zhang Z."/>
            <person name="Lin K."/>
            <person name="Ro D.K."/>
            <person name="Chen X."/>
            <person name="Xiong X."/>
            <person name="Shang Y."/>
            <person name="Huang S."/>
            <person name="Zeng J."/>
        </authorList>
    </citation>
    <scope>NUCLEOTIDE SEQUENCE [LARGE SCALE GENOMIC DNA]</scope>
    <source>
        <strain evidence="3">cv. BLH2017</strain>
        <tissue evidence="2">Root</tissue>
    </source>
</reference>
<dbReference type="STRING" id="56857.A0A200RDH9"/>
<accession>A0A200RDH9</accession>
<dbReference type="OrthoDB" id="1862401at2759"/>
<sequence>MTRVVEWNSRLRIRSYSEEVRYVSTSIIRQATDHSETTRIELTPWDLRLLLSQYIQKGLLFTKPAGKQSEQEETNIISHLKVSLSETLDHFFPLAGRLAITKHDDDDGTISVNINCNSAGAEFIHATADVTIADYPWPQLRSPHRCSINHTICDGTSFWHFLNSWSEISRSGGSNHISRPTVFKRWFFENTNCPIRLPFSTDDEFIKNYTPPPPPVDGRVFHFTPENISKLKAKANLLVSDQANESSMISFLHVVLAHLWVAITRASCLDPNEETSYQLAIDNRTRLNPPLPESYFGNSVQAVIATAKVGELLERGIELGTSLLNQVVKSHNDAAIRRFLVSWMEKPTMMIVFNGSVSTLVTVGSTKFNIYGNDFGWGQPIAVRSGFTNHGDGKTTVFAGRVEGSIDIEACFYLETLKGMENDSAFMEAITVLPHSQSV</sequence>
<dbReference type="PANTHER" id="PTHR31896">
    <property type="entry name" value="FAMILY REGULATORY PROTEIN, PUTATIVE (AFU_ORTHOLOGUE AFUA_3G14730)-RELATED"/>
    <property type="match status" value="1"/>
</dbReference>
<protein>
    <submittedName>
        <fullName evidence="2">Transferase</fullName>
    </submittedName>
</protein>
<gene>
    <name evidence="2" type="ORF">BVC80_887g45</name>
</gene>
<keyword evidence="3" id="KW-1185">Reference proteome</keyword>
<dbReference type="AlphaFoldDB" id="A0A200RDH9"/>
<name>A0A200RDH9_MACCD</name>
<dbReference type="GO" id="GO:0016740">
    <property type="term" value="F:transferase activity"/>
    <property type="evidence" value="ECO:0007669"/>
    <property type="project" value="UniProtKB-KW"/>
</dbReference>
<dbReference type="InterPro" id="IPR023213">
    <property type="entry name" value="CAT-like_dom_sf"/>
</dbReference>
<dbReference type="PANTHER" id="PTHR31896:SF43">
    <property type="entry name" value="PROTEIN ENHANCED PSEUDOMONAS SUSCEPTIBILITY 1"/>
    <property type="match status" value="1"/>
</dbReference>
<dbReference type="Pfam" id="PF02458">
    <property type="entry name" value="Transferase"/>
    <property type="match status" value="2"/>
</dbReference>
<dbReference type="OMA" id="ECGGDPP"/>
<dbReference type="InParanoid" id="A0A200RDH9"/>
<proteinExistence type="predicted"/>
<comment type="caution">
    <text evidence="2">The sequence shown here is derived from an EMBL/GenBank/DDBJ whole genome shotgun (WGS) entry which is preliminary data.</text>
</comment>
<keyword evidence="1 2" id="KW-0808">Transferase</keyword>
<dbReference type="Gene3D" id="3.30.559.10">
    <property type="entry name" value="Chloramphenicol acetyltransferase-like domain"/>
    <property type="match status" value="3"/>
</dbReference>
<evidence type="ECO:0000313" key="3">
    <source>
        <dbReference type="Proteomes" id="UP000195402"/>
    </source>
</evidence>
<dbReference type="InterPro" id="IPR051283">
    <property type="entry name" value="Sec_Metabolite_Acyltrans"/>
</dbReference>
<dbReference type="Proteomes" id="UP000195402">
    <property type="component" value="Unassembled WGS sequence"/>
</dbReference>
<dbReference type="FunCoup" id="A0A200RDH9">
    <property type="interactions" value="181"/>
</dbReference>
<dbReference type="EMBL" id="MVGT01000057">
    <property type="protein sequence ID" value="OVA20760.1"/>
    <property type="molecule type" value="Genomic_DNA"/>
</dbReference>